<dbReference type="PANTHER" id="PTHR30273:SF2">
    <property type="entry name" value="PROTEIN FECR"/>
    <property type="match status" value="1"/>
</dbReference>
<dbReference type="InterPro" id="IPR032623">
    <property type="entry name" value="FecR_N"/>
</dbReference>
<accession>A0ABU7HSC8</accession>
<evidence type="ECO:0000313" key="3">
    <source>
        <dbReference type="EMBL" id="MEE1934455.1"/>
    </source>
</evidence>
<gene>
    <name evidence="3" type="ORF">V0R50_14585</name>
</gene>
<dbReference type="Pfam" id="PF16220">
    <property type="entry name" value="DUF4880"/>
    <property type="match status" value="1"/>
</dbReference>
<dbReference type="Pfam" id="PF04773">
    <property type="entry name" value="FecR"/>
    <property type="match status" value="1"/>
</dbReference>
<evidence type="ECO:0000259" key="2">
    <source>
        <dbReference type="Pfam" id="PF16220"/>
    </source>
</evidence>
<dbReference type="EMBL" id="JAZDQJ010000015">
    <property type="protein sequence ID" value="MEE1934455.1"/>
    <property type="molecule type" value="Genomic_DNA"/>
</dbReference>
<dbReference type="Proteomes" id="UP001335100">
    <property type="component" value="Unassembled WGS sequence"/>
</dbReference>
<dbReference type="InterPro" id="IPR006860">
    <property type="entry name" value="FecR"/>
</dbReference>
<proteinExistence type="predicted"/>
<dbReference type="PIRSF" id="PIRSF018266">
    <property type="entry name" value="FecR"/>
    <property type="match status" value="1"/>
</dbReference>
<keyword evidence="4" id="KW-1185">Reference proteome</keyword>
<comment type="caution">
    <text evidence="3">The sequence shown here is derived from an EMBL/GenBank/DDBJ whole genome shotgun (WGS) entry which is preliminary data.</text>
</comment>
<evidence type="ECO:0000313" key="4">
    <source>
        <dbReference type="Proteomes" id="UP001335100"/>
    </source>
</evidence>
<reference evidence="3 4" key="1">
    <citation type="submission" date="2024-01" db="EMBL/GenBank/DDBJ databases">
        <title>Unpublished Manusciprt.</title>
        <authorList>
            <person name="Duman M."/>
            <person name="Valdes E.G."/>
            <person name="Ajmi N."/>
            <person name="Altun S."/>
            <person name="Saticioglu I.B."/>
        </authorList>
    </citation>
    <scope>NUCLEOTIDE SEQUENCE [LARGE SCALE GENOMIC DNA]</scope>
    <source>
        <strain evidence="3 4">148P</strain>
    </source>
</reference>
<dbReference type="RefSeq" id="WP_330075227.1">
    <property type="nucleotide sequence ID" value="NZ_JAZDQJ010000015.1"/>
</dbReference>
<dbReference type="InterPro" id="IPR012373">
    <property type="entry name" value="Ferrdict_sens_TM"/>
</dbReference>
<protein>
    <submittedName>
        <fullName evidence="3">FecR family protein</fullName>
    </submittedName>
</protein>
<name>A0ABU7HSC8_9PSED</name>
<organism evidence="3 4">
    <name type="scientific">Pseudomonas ulcerans</name>
    <dbReference type="NCBI Taxonomy" id="3115852"/>
    <lineage>
        <taxon>Bacteria</taxon>
        <taxon>Pseudomonadati</taxon>
        <taxon>Pseudomonadota</taxon>
        <taxon>Gammaproteobacteria</taxon>
        <taxon>Pseudomonadales</taxon>
        <taxon>Pseudomonadaceae</taxon>
        <taxon>Pseudomonas</taxon>
    </lineage>
</organism>
<feature type="domain" description="FecR N-terminal" evidence="2">
    <location>
        <begin position="11"/>
        <end position="51"/>
    </location>
</feature>
<dbReference type="Gene3D" id="2.60.120.1440">
    <property type="match status" value="1"/>
</dbReference>
<evidence type="ECO:0000259" key="1">
    <source>
        <dbReference type="Pfam" id="PF04773"/>
    </source>
</evidence>
<feature type="domain" description="FecR protein" evidence="1">
    <location>
        <begin position="109"/>
        <end position="198"/>
    </location>
</feature>
<sequence>MSAIEREVAHQAARWFLRLQAADASEQERQACADWRAADTEHERAWQLATRFSAQVQAIPPAIGRATLQRPSTLNRRGALKALTSLVVLGSLGLTLSRTGTLDTLVADESTAVGEQRRITLADGSELHLDTDTAVDIRYSAGARTLVLRRGEVFVRTAADPRPFLLQTARGAFQPLGTRFAVRQQDEHDLLRVLEGAVMATPRDATQAELRVGAGEQALLTARQVSLLPQAVSRIDWIDGVLRVERMRLADFIAELGRYRHGWIRCAPEVAELRVSGAYQLADTDAALRALTLAFPVRVRQLTRYWVSLDAA</sequence>
<dbReference type="PANTHER" id="PTHR30273">
    <property type="entry name" value="PERIPLASMIC SIGNAL SENSOR AND SIGMA FACTOR ACTIVATOR FECR-RELATED"/>
    <property type="match status" value="1"/>
</dbReference>